<dbReference type="AlphaFoldDB" id="A0A7D9IKQ4"/>
<proteinExistence type="predicted"/>
<evidence type="ECO:0000313" key="2">
    <source>
        <dbReference type="EMBL" id="CAB4008114.1"/>
    </source>
</evidence>
<reference evidence="2" key="1">
    <citation type="submission" date="2020-04" db="EMBL/GenBank/DDBJ databases">
        <authorList>
            <person name="Alioto T."/>
            <person name="Alioto T."/>
            <person name="Gomez Garrido J."/>
        </authorList>
    </citation>
    <scope>NUCLEOTIDE SEQUENCE</scope>
    <source>
        <strain evidence="2">A484AB</strain>
    </source>
</reference>
<feature type="compositionally biased region" description="Polar residues" evidence="1">
    <location>
        <begin position="167"/>
        <end position="178"/>
    </location>
</feature>
<feature type="compositionally biased region" description="Low complexity" evidence="1">
    <location>
        <begin position="1"/>
        <end position="16"/>
    </location>
</feature>
<dbReference type="Proteomes" id="UP001152795">
    <property type="component" value="Unassembled WGS sequence"/>
</dbReference>
<organism evidence="2 3">
    <name type="scientific">Paramuricea clavata</name>
    <name type="common">Red gorgonian</name>
    <name type="synonym">Violescent sea-whip</name>
    <dbReference type="NCBI Taxonomy" id="317549"/>
    <lineage>
        <taxon>Eukaryota</taxon>
        <taxon>Metazoa</taxon>
        <taxon>Cnidaria</taxon>
        <taxon>Anthozoa</taxon>
        <taxon>Octocorallia</taxon>
        <taxon>Malacalcyonacea</taxon>
        <taxon>Plexauridae</taxon>
        <taxon>Paramuricea</taxon>
    </lineage>
</organism>
<feature type="region of interest" description="Disordered" evidence="1">
    <location>
        <begin position="133"/>
        <end position="186"/>
    </location>
</feature>
<sequence length="239" mass="26824">MSASPSVSPSPHLPLSRIDTDPVQGIPGRNPDENGALLQTERLNEDVEPQLRKRRTEDFAPPSVGHTVDTDSAQGIPGCSQDENSELLETERVNEDVEHQLRKRRTEECAPPAHVSHTVDIHLAETERLNEDVEPQLRKRRTEEFAPPSVGDTVDTDPAQGIPGCSQDENSALLQSRNGNEDVEQQLRKRRRLKLFHLNKLKERRKLHTSRGPTSDNPPDGIGLSDLEIPPDKLDWYLL</sequence>
<accession>A0A7D9IKQ4</accession>
<evidence type="ECO:0000256" key="1">
    <source>
        <dbReference type="SAM" id="MobiDB-lite"/>
    </source>
</evidence>
<feature type="compositionally biased region" description="Basic and acidic residues" evidence="1">
    <location>
        <begin position="42"/>
        <end position="58"/>
    </location>
</feature>
<gene>
    <name evidence="2" type="ORF">PACLA_8A039885</name>
</gene>
<comment type="caution">
    <text evidence="2">The sequence shown here is derived from an EMBL/GenBank/DDBJ whole genome shotgun (WGS) entry which is preliminary data.</text>
</comment>
<name>A0A7D9IKQ4_PARCT</name>
<dbReference type="EMBL" id="CACRXK020006024">
    <property type="protein sequence ID" value="CAB4008114.1"/>
    <property type="molecule type" value="Genomic_DNA"/>
</dbReference>
<feature type="region of interest" description="Disordered" evidence="1">
    <location>
        <begin position="1"/>
        <end position="93"/>
    </location>
</feature>
<evidence type="ECO:0000313" key="3">
    <source>
        <dbReference type="Proteomes" id="UP001152795"/>
    </source>
</evidence>
<protein>
    <submittedName>
        <fullName evidence="2">Uncharacterized protein</fullName>
    </submittedName>
</protein>
<feature type="compositionally biased region" description="Basic and acidic residues" evidence="1">
    <location>
        <begin position="133"/>
        <end position="144"/>
    </location>
</feature>
<keyword evidence="3" id="KW-1185">Reference proteome</keyword>
<feature type="region of interest" description="Disordered" evidence="1">
    <location>
        <begin position="202"/>
        <end position="229"/>
    </location>
</feature>